<protein>
    <submittedName>
        <fullName evidence="1">Uncharacterized protein</fullName>
    </submittedName>
</protein>
<reference evidence="1" key="1">
    <citation type="submission" date="2022-10" db="EMBL/GenBank/DDBJ databases">
        <title>The complete genomes of actinobacterial strains from the NBC collection.</title>
        <authorList>
            <person name="Joergensen T.S."/>
            <person name="Alvarez Arevalo M."/>
            <person name="Sterndorff E.B."/>
            <person name="Faurdal D."/>
            <person name="Vuksanovic O."/>
            <person name="Mourched A.-S."/>
            <person name="Charusanti P."/>
            <person name="Shaw S."/>
            <person name="Blin K."/>
            <person name="Weber T."/>
        </authorList>
    </citation>
    <scope>NUCLEOTIDE SEQUENCE</scope>
    <source>
        <strain evidence="1">NBC_00222</strain>
    </source>
</reference>
<organism evidence="1 2">
    <name type="scientific">Kitasatospora purpeofusca</name>
    <dbReference type="NCBI Taxonomy" id="67352"/>
    <lineage>
        <taxon>Bacteria</taxon>
        <taxon>Bacillati</taxon>
        <taxon>Actinomycetota</taxon>
        <taxon>Actinomycetes</taxon>
        <taxon>Kitasatosporales</taxon>
        <taxon>Streptomycetaceae</taxon>
        <taxon>Kitasatospora</taxon>
    </lineage>
</organism>
<gene>
    <name evidence="1" type="ORF">OHA16_36545</name>
</gene>
<dbReference type="Proteomes" id="UP001432222">
    <property type="component" value="Chromosome"/>
</dbReference>
<dbReference type="RefSeq" id="WP_328958572.1">
    <property type="nucleotide sequence ID" value="NZ_CP108110.1"/>
</dbReference>
<evidence type="ECO:0000313" key="1">
    <source>
        <dbReference type="EMBL" id="WUQ88018.1"/>
    </source>
</evidence>
<evidence type="ECO:0000313" key="2">
    <source>
        <dbReference type="Proteomes" id="UP001432222"/>
    </source>
</evidence>
<accession>A0ABZ1UA27</accession>
<name>A0ABZ1UA27_9ACTN</name>
<sequence>MALAQVVLESGRSIKLSSLRMAETYDGLLMGYPTREMNDAIVAGAVEQAEKDYPSLPVHLVEPPRAPREIRRPTFGPMEELPHVLCAGFFTSEPVNPELDSVLHFSRLVVVWFQADSALPSLGKAAPGLCDVPWDAKAEDREV</sequence>
<proteinExistence type="predicted"/>
<dbReference type="EMBL" id="CP108110">
    <property type="protein sequence ID" value="WUQ88018.1"/>
    <property type="molecule type" value="Genomic_DNA"/>
</dbReference>
<keyword evidence="2" id="KW-1185">Reference proteome</keyword>